<protein>
    <submittedName>
        <fullName evidence="3">Histone deacetylase</fullName>
    </submittedName>
</protein>
<dbReference type="InterPro" id="IPR000286">
    <property type="entry name" value="HDACs"/>
</dbReference>
<evidence type="ECO:0000259" key="2">
    <source>
        <dbReference type="Pfam" id="PF00850"/>
    </source>
</evidence>
<dbReference type="InterPro" id="IPR023801">
    <property type="entry name" value="His_deacetylse_dom"/>
</dbReference>
<dbReference type="PANTHER" id="PTHR10625:SF11">
    <property type="entry name" value="HISTONE DEACETYLASE 14, CHLOROPLASTIC"/>
    <property type="match status" value="1"/>
</dbReference>
<keyword evidence="4" id="KW-1185">Reference proteome</keyword>
<dbReference type="GO" id="GO:0004407">
    <property type="term" value="F:histone deacetylase activity"/>
    <property type="evidence" value="ECO:0007669"/>
    <property type="project" value="TreeGrafter"/>
</dbReference>
<dbReference type="GO" id="GO:0040029">
    <property type="term" value="P:epigenetic regulation of gene expression"/>
    <property type="evidence" value="ECO:0007669"/>
    <property type="project" value="TreeGrafter"/>
</dbReference>
<dbReference type="Gene3D" id="3.40.800.20">
    <property type="entry name" value="Histone deacetylase domain"/>
    <property type="match status" value="1"/>
</dbReference>
<dbReference type="KEGG" id="gim:F1728_24220"/>
<dbReference type="RefSeq" id="WP_155366248.1">
    <property type="nucleotide sequence ID" value="NZ_CP043930.1"/>
</dbReference>
<proteinExistence type="inferred from homology"/>
<dbReference type="PANTHER" id="PTHR10625">
    <property type="entry name" value="HISTONE DEACETYLASE HDAC1-RELATED"/>
    <property type="match status" value="1"/>
</dbReference>
<comment type="similarity">
    <text evidence="1">Belongs to the histone deacetylase family.</text>
</comment>
<dbReference type="InterPro" id="IPR023696">
    <property type="entry name" value="Ureohydrolase_dom_sf"/>
</dbReference>
<evidence type="ECO:0000256" key="1">
    <source>
        <dbReference type="ARBA" id="ARBA00005947"/>
    </source>
</evidence>
<dbReference type="AlphaFoldDB" id="A0A6I6AGV8"/>
<dbReference type="PRINTS" id="PR01270">
    <property type="entry name" value="HDASUPER"/>
</dbReference>
<dbReference type="InterPro" id="IPR037138">
    <property type="entry name" value="His_deacetylse_dom_sf"/>
</dbReference>
<dbReference type="Pfam" id="PF00850">
    <property type="entry name" value="Hist_deacetyl"/>
    <property type="match status" value="1"/>
</dbReference>
<dbReference type="CDD" id="cd09992">
    <property type="entry name" value="HDAC_classII"/>
    <property type="match status" value="1"/>
</dbReference>
<evidence type="ECO:0000313" key="4">
    <source>
        <dbReference type="Proteomes" id="UP000427281"/>
    </source>
</evidence>
<feature type="domain" description="Histone deacetylase" evidence="2">
    <location>
        <begin position="49"/>
        <end position="335"/>
    </location>
</feature>
<sequence>MTAALPIIAFYDKRTLQHSPEIEQNFLPGRLERRVKQILAKLDYKWDYPEHPGRLTAIKEHLDSHLIPRVQFRTGAKASRTQLARVHTSRYLDTIFDLGGKMAWLDEDTTAISPKSVEAAKVAAGTAIAAVESVLRGEAASAFAIVRPPGHHAEPTRARGFCLFNNVAVAATHAQSKLGCDRVLIVDWDAHHGNGTQEIFWADPSVLFFDVHRAAPFYPGSGDLEETGAGLGEGYTVNVPLPAGTGDRAIVKAFEEILVPAAKAFHPDLVLVSAGFDWHRNDLAGNVTDNGFAMLTAIVQQVADQHCSGRLAFVLEGGYDMDSLSEGVHAVLRTLAGQAPAPLIECGIPEVEEAIEFHQDAFLEDDGGE</sequence>
<dbReference type="EMBL" id="CP043930">
    <property type="protein sequence ID" value="QGQ25597.1"/>
    <property type="molecule type" value="Genomic_DNA"/>
</dbReference>
<evidence type="ECO:0000313" key="3">
    <source>
        <dbReference type="EMBL" id="QGQ25597.1"/>
    </source>
</evidence>
<dbReference type="GO" id="GO:0005737">
    <property type="term" value="C:cytoplasm"/>
    <property type="evidence" value="ECO:0007669"/>
    <property type="project" value="TreeGrafter"/>
</dbReference>
<dbReference type="SUPFAM" id="SSF52768">
    <property type="entry name" value="Arginase/deacetylase"/>
    <property type="match status" value="1"/>
</dbReference>
<dbReference type="Proteomes" id="UP000427281">
    <property type="component" value="Chromosome"/>
</dbReference>
<name>A0A6I6AGV8_9PLAN</name>
<organism evidence="3 4">
    <name type="scientific">Gimesia benthica</name>
    <dbReference type="NCBI Taxonomy" id="2608982"/>
    <lineage>
        <taxon>Bacteria</taxon>
        <taxon>Pseudomonadati</taxon>
        <taxon>Planctomycetota</taxon>
        <taxon>Planctomycetia</taxon>
        <taxon>Planctomycetales</taxon>
        <taxon>Planctomycetaceae</taxon>
        <taxon>Gimesia</taxon>
    </lineage>
</organism>
<reference evidence="3 4" key="1">
    <citation type="submission" date="2019-09" db="EMBL/GenBank/DDBJ databases">
        <title>Gimesia benthica sp. nov., a novel bacterium isolated from deep-sea water of the Northwest Indian Ocean.</title>
        <authorList>
            <person name="Dai X."/>
        </authorList>
    </citation>
    <scope>NUCLEOTIDE SEQUENCE [LARGE SCALE GENOMIC DNA]</scope>
    <source>
        <strain evidence="3 4">E7</strain>
    </source>
</reference>
<accession>A0A6I6AGV8</accession>
<gene>
    <name evidence="3" type="ORF">F1728_24220</name>
</gene>